<sequence length="114" mass="12404">MALRSASPPLALPPPWVSALGRRARWRAAVSWMYRLAVEQRRCWLVGCAVRCGSGRKYGDGGLRRGRGKGDYGNRLIIAVCAWAVAVLCSGRPSEGRGEERAGLSLSSCWVSSR</sequence>
<evidence type="ECO:0000313" key="2">
    <source>
        <dbReference type="EMBL" id="KAK1617904.1"/>
    </source>
</evidence>
<proteinExistence type="predicted"/>
<evidence type="ECO:0000313" key="3">
    <source>
        <dbReference type="Proteomes" id="UP001231189"/>
    </source>
</evidence>
<comment type="caution">
    <text evidence="2">The sequence shown here is derived from an EMBL/GenBank/DDBJ whole genome shotgun (WGS) entry which is preliminary data.</text>
</comment>
<dbReference type="AlphaFoldDB" id="A0AAD8RD91"/>
<feature type="region of interest" description="Disordered" evidence="1">
    <location>
        <begin position="92"/>
        <end position="114"/>
    </location>
</feature>
<evidence type="ECO:0000256" key="1">
    <source>
        <dbReference type="SAM" id="MobiDB-lite"/>
    </source>
</evidence>
<feature type="compositionally biased region" description="Polar residues" evidence="1">
    <location>
        <begin position="105"/>
        <end position="114"/>
    </location>
</feature>
<keyword evidence="3" id="KW-1185">Reference proteome</keyword>
<dbReference type="EMBL" id="JAUUTY010000006">
    <property type="protein sequence ID" value="KAK1617904.1"/>
    <property type="molecule type" value="Genomic_DNA"/>
</dbReference>
<reference evidence="2" key="1">
    <citation type="submission" date="2023-07" db="EMBL/GenBank/DDBJ databases">
        <title>A chromosome-level genome assembly of Lolium multiflorum.</title>
        <authorList>
            <person name="Chen Y."/>
            <person name="Copetti D."/>
            <person name="Kolliker R."/>
            <person name="Studer B."/>
        </authorList>
    </citation>
    <scope>NUCLEOTIDE SEQUENCE</scope>
    <source>
        <strain evidence="2">02402/16</strain>
        <tissue evidence="2">Leaf</tissue>
    </source>
</reference>
<dbReference type="Proteomes" id="UP001231189">
    <property type="component" value="Unassembled WGS sequence"/>
</dbReference>
<accession>A0AAD8RD91</accession>
<organism evidence="2 3">
    <name type="scientific">Lolium multiflorum</name>
    <name type="common">Italian ryegrass</name>
    <name type="synonym">Lolium perenne subsp. multiflorum</name>
    <dbReference type="NCBI Taxonomy" id="4521"/>
    <lineage>
        <taxon>Eukaryota</taxon>
        <taxon>Viridiplantae</taxon>
        <taxon>Streptophyta</taxon>
        <taxon>Embryophyta</taxon>
        <taxon>Tracheophyta</taxon>
        <taxon>Spermatophyta</taxon>
        <taxon>Magnoliopsida</taxon>
        <taxon>Liliopsida</taxon>
        <taxon>Poales</taxon>
        <taxon>Poaceae</taxon>
        <taxon>BOP clade</taxon>
        <taxon>Pooideae</taxon>
        <taxon>Poodae</taxon>
        <taxon>Poeae</taxon>
        <taxon>Poeae Chloroplast Group 2 (Poeae type)</taxon>
        <taxon>Loliodinae</taxon>
        <taxon>Loliinae</taxon>
        <taxon>Lolium</taxon>
    </lineage>
</organism>
<gene>
    <name evidence="2" type="ORF">QYE76_023421</name>
</gene>
<name>A0AAD8RD91_LOLMU</name>
<protein>
    <submittedName>
        <fullName evidence="2">Uncharacterized protein</fullName>
    </submittedName>
</protein>